<evidence type="ECO:0000256" key="1">
    <source>
        <dbReference type="SAM" id="MobiDB-lite"/>
    </source>
</evidence>
<reference evidence="3 4" key="1">
    <citation type="journal article" date="2011" name="J. Bacteriol.">
        <title>Genome Sequence of Lactobacillus salivarius GJ-24, a Probiotic Strain Isolated from Healthy Adult Intestine.</title>
        <authorList>
            <person name="Cho Y.J."/>
            <person name="Choi J.K."/>
            <person name="Kim J.H."/>
            <person name="Lim Y.S."/>
            <person name="Ham J.S."/>
            <person name="Kang D.K."/>
            <person name="Chun J."/>
            <person name="Paik H.D."/>
            <person name="Kim G.B."/>
        </authorList>
    </citation>
    <scope>NUCLEOTIDE SEQUENCE [LARGE SCALE GENOMIC DNA]</scope>
    <source>
        <strain evidence="3 4">GJ-24</strain>
    </source>
</reference>
<comment type="caution">
    <text evidence="3">The sequence shown here is derived from an EMBL/GenBank/DDBJ whole genome shotgun (WGS) entry which is preliminary data.</text>
</comment>
<feature type="region of interest" description="Disordered" evidence="1">
    <location>
        <begin position="166"/>
        <end position="237"/>
    </location>
</feature>
<feature type="compositionally biased region" description="Acidic residues" evidence="1">
    <location>
        <begin position="213"/>
        <end position="233"/>
    </location>
</feature>
<accession>F7QV88</accession>
<evidence type="ECO:0000256" key="2">
    <source>
        <dbReference type="SAM" id="Phobius"/>
    </source>
</evidence>
<feature type="transmembrane region" description="Helical" evidence="2">
    <location>
        <begin position="141"/>
        <end position="159"/>
    </location>
</feature>
<dbReference type="PANTHER" id="PTHR34980:SF2">
    <property type="entry name" value="INNER MEMBRANE PROTEIN YHAH-RELATED"/>
    <property type="match status" value="1"/>
</dbReference>
<evidence type="ECO:0008006" key="5">
    <source>
        <dbReference type="Google" id="ProtNLM"/>
    </source>
</evidence>
<name>F7QV88_9LACO</name>
<dbReference type="Pfam" id="PF05656">
    <property type="entry name" value="DUF805"/>
    <property type="match status" value="1"/>
</dbReference>
<organism evidence="3 4">
    <name type="scientific">Ligilactobacillus salivarius GJ-24</name>
    <dbReference type="NCBI Taxonomy" id="1041521"/>
    <lineage>
        <taxon>Bacteria</taxon>
        <taxon>Bacillati</taxon>
        <taxon>Bacillota</taxon>
        <taxon>Bacilli</taxon>
        <taxon>Lactobacillales</taxon>
        <taxon>Lactobacillaceae</taxon>
        <taxon>Ligilactobacillus</taxon>
    </lineage>
</organism>
<feature type="transmembrane region" description="Helical" evidence="2">
    <location>
        <begin position="59"/>
        <end position="79"/>
    </location>
</feature>
<dbReference type="InterPro" id="IPR008523">
    <property type="entry name" value="DUF805"/>
</dbReference>
<evidence type="ECO:0000313" key="4">
    <source>
        <dbReference type="Proteomes" id="UP000003074"/>
    </source>
</evidence>
<keyword evidence="2" id="KW-1133">Transmembrane helix</keyword>
<dbReference type="PANTHER" id="PTHR34980">
    <property type="entry name" value="INNER MEMBRANE PROTEIN-RELATED-RELATED"/>
    <property type="match status" value="1"/>
</dbReference>
<dbReference type="RefSeq" id="WP_003707686.1">
    <property type="nucleotide sequence ID" value="NZ_AFOI01000004.1"/>
</dbReference>
<keyword evidence="2" id="KW-0812">Transmembrane</keyword>
<keyword evidence="2" id="KW-0472">Membrane</keyword>
<feature type="compositionally biased region" description="Acidic residues" evidence="1">
    <location>
        <begin position="179"/>
        <end position="205"/>
    </location>
</feature>
<dbReference type="PATRIC" id="fig|1041521.3.peg.1028"/>
<protein>
    <recommendedName>
        <fullName evidence="5">DUF805 domain-containing protein</fullName>
    </recommendedName>
</protein>
<proteinExistence type="predicted"/>
<evidence type="ECO:0000313" key="3">
    <source>
        <dbReference type="EMBL" id="EGM50480.1"/>
    </source>
</evidence>
<feature type="transmembrane region" description="Helical" evidence="2">
    <location>
        <begin position="91"/>
        <end position="113"/>
    </location>
</feature>
<feature type="transmembrane region" description="Helical" evidence="2">
    <location>
        <begin position="34"/>
        <end position="53"/>
    </location>
</feature>
<dbReference type="GO" id="GO:0005886">
    <property type="term" value="C:plasma membrane"/>
    <property type="evidence" value="ECO:0007669"/>
    <property type="project" value="TreeGrafter"/>
</dbReference>
<dbReference type="AlphaFoldDB" id="F7QV88"/>
<gene>
    <name evidence="3" type="ORF">LSGJ_01026</name>
</gene>
<dbReference type="Proteomes" id="UP000003074">
    <property type="component" value="Unassembled WGS sequence"/>
</dbReference>
<sequence>MAYNENQNPNLGESTILMFKDIYRYGKRMGRADYWWGMLGIAILTFIDILVYSLIPETWLGDCLCSGIALVLFLAYLSATARRLRDVGYSGWLTLMAIIPYCIGSVILLFFTIKPSKQEGNAYLEDTQSSTGKFFTQSKNMIFGTLAAIALLFGAVYAASNYSNDGSKGSNYSSTTSTGDDDLNDTSSDEDDDDDYDYDDDDDESSSSSESSSSEESDEEDESSSSSEIEESYDPNITWDELARNPKNHEGDNIQISGSVMQVDEDSKVLLVEMNGDIDQLVQVDLNSSNSNNRILEGDYVTVKGMYFGVTSYTTVMGDKNTVPEIDASDVSR</sequence>
<dbReference type="EMBL" id="AFOI01000004">
    <property type="protein sequence ID" value="EGM50480.1"/>
    <property type="molecule type" value="Genomic_DNA"/>
</dbReference>